<evidence type="ECO:0000313" key="2">
    <source>
        <dbReference type="Proteomes" id="UP000237347"/>
    </source>
</evidence>
<evidence type="ECO:0000313" key="1">
    <source>
        <dbReference type="EMBL" id="KAK7841584.1"/>
    </source>
</evidence>
<dbReference type="Proteomes" id="UP000237347">
    <property type="component" value="Unassembled WGS sequence"/>
</dbReference>
<organism evidence="1 2">
    <name type="scientific">Quercus suber</name>
    <name type="common">Cork oak</name>
    <dbReference type="NCBI Taxonomy" id="58331"/>
    <lineage>
        <taxon>Eukaryota</taxon>
        <taxon>Viridiplantae</taxon>
        <taxon>Streptophyta</taxon>
        <taxon>Embryophyta</taxon>
        <taxon>Tracheophyta</taxon>
        <taxon>Spermatophyta</taxon>
        <taxon>Magnoliopsida</taxon>
        <taxon>eudicotyledons</taxon>
        <taxon>Gunneridae</taxon>
        <taxon>Pentapetalae</taxon>
        <taxon>rosids</taxon>
        <taxon>fabids</taxon>
        <taxon>Fagales</taxon>
        <taxon>Fagaceae</taxon>
        <taxon>Quercus</taxon>
    </lineage>
</organism>
<proteinExistence type="predicted"/>
<protein>
    <submittedName>
        <fullName evidence="1">Uncharacterized protein</fullName>
    </submittedName>
</protein>
<reference evidence="1 2" key="1">
    <citation type="journal article" date="2018" name="Sci. Data">
        <title>The draft genome sequence of cork oak.</title>
        <authorList>
            <person name="Ramos A.M."/>
            <person name="Usie A."/>
            <person name="Barbosa P."/>
            <person name="Barros P.M."/>
            <person name="Capote T."/>
            <person name="Chaves I."/>
            <person name="Simoes F."/>
            <person name="Abreu I."/>
            <person name="Carrasquinho I."/>
            <person name="Faro C."/>
            <person name="Guimaraes J.B."/>
            <person name="Mendonca D."/>
            <person name="Nobrega F."/>
            <person name="Rodrigues L."/>
            <person name="Saibo N.J.M."/>
            <person name="Varela M.C."/>
            <person name="Egas C."/>
            <person name="Matos J."/>
            <person name="Miguel C.M."/>
            <person name="Oliveira M.M."/>
            <person name="Ricardo C.P."/>
            <person name="Goncalves S."/>
        </authorList>
    </citation>
    <scope>NUCLEOTIDE SEQUENCE [LARGE SCALE GENOMIC DNA]</scope>
    <source>
        <strain evidence="2">cv. HL8</strain>
    </source>
</reference>
<sequence length="69" mass="7898">MNLEKFLVNLTLISTHSMLLKKNWVEVSLGLLIFVQREPQDENTRASPFQASIKGTFQSVKLLRLVGRL</sequence>
<keyword evidence="2" id="KW-1185">Reference proteome</keyword>
<accession>A0AAW0KQV3</accession>
<name>A0AAW0KQV3_QUESU</name>
<gene>
    <name evidence="1" type="ORF">CFP56_015173</name>
</gene>
<dbReference type="EMBL" id="PKMF04000238">
    <property type="protein sequence ID" value="KAK7841584.1"/>
    <property type="molecule type" value="Genomic_DNA"/>
</dbReference>
<comment type="caution">
    <text evidence="1">The sequence shown here is derived from an EMBL/GenBank/DDBJ whole genome shotgun (WGS) entry which is preliminary data.</text>
</comment>
<dbReference type="AlphaFoldDB" id="A0AAW0KQV3"/>